<dbReference type="VEuPathDB" id="FungiDB:SPPG_04949"/>
<name>A0A0L0HDN8_SPIPD</name>
<evidence type="ECO:0000256" key="2">
    <source>
        <dbReference type="PIRSR" id="PIRSR617774-1"/>
    </source>
</evidence>
<dbReference type="CDD" id="cd20304">
    <property type="entry name" value="cupin_OxDC_N"/>
    <property type="match status" value="1"/>
</dbReference>
<dbReference type="GO" id="GO:0046872">
    <property type="term" value="F:metal ion binding"/>
    <property type="evidence" value="ECO:0007669"/>
    <property type="project" value="UniProtKB-KW"/>
</dbReference>
<dbReference type="PANTHER" id="PTHR35848">
    <property type="entry name" value="OXALATE-BINDING PROTEIN"/>
    <property type="match status" value="1"/>
</dbReference>
<dbReference type="eggNOG" id="ENOG502QQ0P">
    <property type="taxonomic scope" value="Eukaryota"/>
</dbReference>
<dbReference type="NCBIfam" id="TIGR03404">
    <property type="entry name" value="bicupin_oxalic"/>
    <property type="match status" value="1"/>
</dbReference>
<dbReference type="OMA" id="HARTFNY"/>
<evidence type="ECO:0000313" key="5">
    <source>
        <dbReference type="EMBL" id="KNC99560.1"/>
    </source>
</evidence>
<dbReference type="InterPro" id="IPR017774">
    <property type="entry name" value="Bicupin_oxalate_deCO2ase/Oxase"/>
</dbReference>
<feature type="binding site" evidence="3">
    <location>
        <position position="291"/>
    </location>
    <ligand>
        <name>Mn(2+)</name>
        <dbReference type="ChEBI" id="CHEBI:29035"/>
        <label>2</label>
    </ligand>
</feature>
<evidence type="ECO:0000259" key="4">
    <source>
        <dbReference type="SMART" id="SM00835"/>
    </source>
</evidence>
<dbReference type="Proteomes" id="UP000053201">
    <property type="component" value="Unassembled WGS sequence"/>
</dbReference>
<dbReference type="InterPro" id="IPR014710">
    <property type="entry name" value="RmlC-like_jellyroll"/>
</dbReference>
<dbReference type="SMART" id="SM00835">
    <property type="entry name" value="Cupin_1"/>
    <property type="match status" value="2"/>
</dbReference>
<feature type="binding site" evidence="3">
    <location>
        <position position="245"/>
    </location>
    <ligand>
        <name>Mn(2+)</name>
        <dbReference type="ChEBI" id="CHEBI:29035"/>
        <label>2</label>
    </ligand>
</feature>
<dbReference type="InterPro" id="IPR011051">
    <property type="entry name" value="RmlC_Cupin_sf"/>
</dbReference>
<gene>
    <name evidence="5" type="ORF">SPPG_04949</name>
</gene>
<dbReference type="SUPFAM" id="SSF51182">
    <property type="entry name" value="RmlC-like cupins"/>
    <property type="match status" value="1"/>
</dbReference>
<feature type="binding site" evidence="3">
    <location>
        <position position="73"/>
    </location>
    <ligand>
        <name>Mn(2+)</name>
        <dbReference type="ChEBI" id="CHEBI:29035"/>
        <label>1</label>
    </ligand>
</feature>
<proteinExistence type="predicted"/>
<dbReference type="InterPro" id="IPR051610">
    <property type="entry name" value="GPI/OXD"/>
</dbReference>
<dbReference type="STRING" id="645134.A0A0L0HDN8"/>
<dbReference type="EMBL" id="KQ257457">
    <property type="protein sequence ID" value="KNC99560.1"/>
    <property type="molecule type" value="Genomic_DNA"/>
</dbReference>
<evidence type="ECO:0000313" key="6">
    <source>
        <dbReference type="Proteomes" id="UP000053201"/>
    </source>
</evidence>
<dbReference type="Gene3D" id="2.60.120.10">
    <property type="entry name" value="Jelly Rolls"/>
    <property type="match status" value="2"/>
</dbReference>
<feature type="domain" description="Cupin type-1" evidence="4">
    <location>
        <begin position="33"/>
        <end position="165"/>
    </location>
</feature>
<feature type="binding site" evidence="3">
    <location>
        <position position="112"/>
    </location>
    <ligand>
        <name>Mn(2+)</name>
        <dbReference type="ChEBI" id="CHEBI:29035"/>
        <label>1</label>
    </ligand>
</feature>
<feature type="binding site" evidence="3">
    <location>
        <position position="247"/>
    </location>
    <ligand>
        <name>Mn(2+)</name>
        <dbReference type="ChEBI" id="CHEBI:29035"/>
        <label>2</label>
    </ligand>
</feature>
<feature type="binding site" evidence="3">
    <location>
        <position position="67"/>
    </location>
    <ligand>
        <name>Mn(2+)</name>
        <dbReference type="ChEBI" id="CHEBI:29035"/>
        <label>1</label>
    </ligand>
</feature>
<dbReference type="AlphaFoldDB" id="A0A0L0HDN8"/>
<protein>
    <submittedName>
        <fullName evidence="5">Oxalate decarboxylase family bicupin</fullName>
    </submittedName>
</protein>
<keyword evidence="3" id="KW-0464">Manganese</keyword>
<dbReference type="GO" id="GO:0033609">
    <property type="term" value="P:oxalate metabolic process"/>
    <property type="evidence" value="ECO:0007669"/>
    <property type="project" value="InterPro"/>
</dbReference>
<accession>A0A0L0HDN8</accession>
<dbReference type="InParanoid" id="A0A0L0HDN8"/>
<feature type="binding site" evidence="3">
    <location>
        <position position="252"/>
    </location>
    <ligand>
        <name>Mn(2+)</name>
        <dbReference type="ChEBI" id="CHEBI:29035"/>
        <label>2</label>
    </ligand>
</feature>
<comment type="cofactor">
    <cofactor evidence="3">
        <name>Mn(2+)</name>
        <dbReference type="ChEBI" id="CHEBI:29035"/>
    </cofactor>
    <text evidence="3">Binds 2 manganese ions per subunit.</text>
</comment>
<keyword evidence="6" id="KW-1185">Reference proteome</keyword>
<keyword evidence="1 3" id="KW-0479">Metal-binding</keyword>
<evidence type="ECO:0000256" key="1">
    <source>
        <dbReference type="ARBA" id="ARBA00022723"/>
    </source>
</evidence>
<dbReference type="OrthoDB" id="10263073at2759"/>
<dbReference type="Pfam" id="PF00190">
    <property type="entry name" value="Cupin_1"/>
    <property type="match status" value="2"/>
</dbReference>
<dbReference type="PANTHER" id="PTHR35848:SF9">
    <property type="entry name" value="SLL1358 PROTEIN"/>
    <property type="match status" value="1"/>
</dbReference>
<dbReference type="CDD" id="cd20305">
    <property type="entry name" value="cupin_OxDC_C"/>
    <property type="match status" value="1"/>
</dbReference>
<reference evidence="5 6" key="1">
    <citation type="submission" date="2009-08" db="EMBL/GenBank/DDBJ databases">
        <title>The Genome Sequence of Spizellomyces punctatus strain DAOM BR117.</title>
        <authorList>
            <consortium name="The Broad Institute Genome Sequencing Platform"/>
            <person name="Russ C."/>
            <person name="Cuomo C."/>
            <person name="Shea T."/>
            <person name="Young S.K."/>
            <person name="Zeng Q."/>
            <person name="Koehrsen M."/>
            <person name="Haas B."/>
            <person name="Borodovsky M."/>
            <person name="Guigo R."/>
            <person name="Alvarado L."/>
            <person name="Berlin A."/>
            <person name="Bochicchio J."/>
            <person name="Borenstein D."/>
            <person name="Chapman S."/>
            <person name="Chen Z."/>
            <person name="Engels R."/>
            <person name="Freedman E."/>
            <person name="Gellesch M."/>
            <person name="Goldberg J."/>
            <person name="Griggs A."/>
            <person name="Gujja S."/>
            <person name="Heiman D."/>
            <person name="Hepburn T."/>
            <person name="Howarth C."/>
            <person name="Jen D."/>
            <person name="Larson L."/>
            <person name="Lewis B."/>
            <person name="Mehta T."/>
            <person name="Park D."/>
            <person name="Pearson M."/>
            <person name="Roberts A."/>
            <person name="Saif S."/>
            <person name="Shenoy N."/>
            <person name="Sisk P."/>
            <person name="Stolte C."/>
            <person name="Sykes S."/>
            <person name="Thomson T."/>
            <person name="Walk T."/>
            <person name="White J."/>
            <person name="Yandava C."/>
            <person name="Burger G."/>
            <person name="Gray M.W."/>
            <person name="Holland P.W.H."/>
            <person name="King N."/>
            <person name="Lang F.B.F."/>
            <person name="Roger A.J."/>
            <person name="Ruiz-Trillo I."/>
            <person name="Lander E."/>
            <person name="Nusbaum C."/>
        </authorList>
    </citation>
    <scope>NUCLEOTIDE SEQUENCE [LARGE SCALE GENOMIC DNA]</scope>
    <source>
        <strain evidence="5 6">DAOM BR117</strain>
    </source>
</reference>
<organism evidence="5 6">
    <name type="scientific">Spizellomyces punctatus (strain DAOM BR117)</name>
    <dbReference type="NCBI Taxonomy" id="645134"/>
    <lineage>
        <taxon>Eukaryota</taxon>
        <taxon>Fungi</taxon>
        <taxon>Fungi incertae sedis</taxon>
        <taxon>Chytridiomycota</taxon>
        <taxon>Chytridiomycota incertae sedis</taxon>
        <taxon>Chytridiomycetes</taxon>
        <taxon>Spizellomycetales</taxon>
        <taxon>Spizellomycetaceae</taxon>
        <taxon>Spizellomyces</taxon>
    </lineage>
</organism>
<dbReference type="InterPro" id="IPR006045">
    <property type="entry name" value="Cupin_1"/>
</dbReference>
<sequence>MTTIEPIRGKLGSNIIGPRNYERERPSVDLTRTSASKTQTTVRELPTSVELAGVNMRLDEGAIRELHWHNEAEWAYMLEGSCRITVLDLEGGVYEADLQKGDLWYFPTGRPHSIQGIGKGGCEFLLIFDDGNFSEDSTFLLTDWLAHTPKEVLAKNFNLEPSLFDSLSKKEKYIFRGLVPDASKPSTPPNATPSKYRFSHQMLAQEPLKTPGGEVRITDTSNFPVSKTVSAAHVIIHPHHLREMHWHPNADEWSYFIRGKARVTVFASEGHARTTTYQAGDVGIIPRNMGHYVENVGDEEVEMLEIFRAPRFEDFSLDQWLAQTPAIMVLEHLNLQDKEEGEKFLKALHLTKVPIK</sequence>
<dbReference type="RefSeq" id="XP_016607600.1">
    <property type="nucleotide sequence ID" value="XM_016753190.1"/>
</dbReference>
<feature type="domain" description="Cupin type-1" evidence="4">
    <location>
        <begin position="200"/>
        <end position="341"/>
    </location>
</feature>
<feature type="binding site" evidence="3">
    <location>
        <position position="69"/>
    </location>
    <ligand>
        <name>Mn(2+)</name>
        <dbReference type="ChEBI" id="CHEBI:29035"/>
        <label>1</label>
    </ligand>
</feature>
<evidence type="ECO:0000256" key="3">
    <source>
        <dbReference type="PIRSR" id="PIRSR617774-2"/>
    </source>
</evidence>
<feature type="active site" description="Proton donor" evidence="2">
    <location>
        <position position="305"/>
    </location>
</feature>
<dbReference type="GeneID" id="27688374"/>